<dbReference type="SMART" id="SM00801">
    <property type="entry name" value="dDENN"/>
    <property type="match status" value="1"/>
</dbReference>
<feature type="compositionally biased region" description="Basic residues" evidence="3">
    <location>
        <begin position="197"/>
        <end position="209"/>
    </location>
</feature>
<feature type="region of interest" description="Disordered" evidence="3">
    <location>
        <begin position="61"/>
        <end position="82"/>
    </location>
</feature>
<dbReference type="GeneID" id="95976302"/>
<dbReference type="SUPFAM" id="SSF57889">
    <property type="entry name" value="Cysteine-rich domain"/>
    <property type="match status" value="1"/>
</dbReference>
<feature type="region of interest" description="Disordered" evidence="3">
    <location>
        <begin position="161"/>
        <end position="245"/>
    </location>
</feature>
<evidence type="ECO:0000256" key="2">
    <source>
        <dbReference type="ARBA" id="ARBA00022833"/>
    </source>
</evidence>
<keyword evidence="1" id="KW-0479">Metal-binding</keyword>
<organism evidence="6 7">
    <name type="scientific">Neodothiora populina</name>
    <dbReference type="NCBI Taxonomy" id="2781224"/>
    <lineage>
        <taxon>Eukaryota</taxon>
        <taxon>Fungi</taxon>
        <taxon>Dikarya</taxon>
        <taxon>Ascomycota</taxon>
        <taxon>Pezizomycotina</taxon>
        <taxon>Dothideomycetes</taxon>
        <taxon>Dothideomycetidae</taxon>
        <taxon>Dothideales</taxon>
        <taxon>Dothioraceae</taxon>
        <taxon>Neodothiora</taxon>
    </lineage>
</organism>
<keyword evidence="2" id="KW-0862">Zinc</keyword>
<dbReference type="InterPro" id="IPR037516">
    <property type="entry name" value="Tripartite_DENN"/>
</dbReference>
<dbReference type="EMBL" id="JBFMKM010000012">
    <property type="protein sequence ID" value="KAL1302169.1"/>
    <property type="molecule type" value="Genomic_DNA"/>
</dbReference>
<dbReference type="SMART" id="SM00800">
    <property type="entry name" value="uDENN"/>
    <property type="match status" value="1"/>
</dbReference>
<evidence type="ECO:0000313" key="6">
    <source>
        <dbReference type="EMBL" id="KAL1302169.1"/>
    </source>
</evidence>
<dbReference type="InterPro" id="IPR051696">
    <property type="entry name" value="DENN_Domain_GEFs"/>
</dbReference>
<proteinExistence type="predicted"/>
<dbReference type="PROSITE" id="PS50211">
    <property type="entry name" value="DENN"/>
    <property type="match status" value="1"/>
</dbReference>
<dbReference type="RefSeq" id="XP_069198445.1">
    <property type="nucleotide sequence ID" value="XM_069341940.1"/>
</dbReference>
<dbReference type="InterPro" id="IPR046349">
    <property type="entry name" value="C1-like_sf"/>
</dbReference>
<feature type="region of interest" description="Disordered" evidence="3">
    <location>
        <begin position="806"/>
        <end position="832"/>
    </location>
</feature>
<dbReference type="Proteomes" id="UP001562354">
    <property type="component" value="Unassembled WGS sequence"/>
</dbReference>
<dbReference type="SMART" id="SM00799">
    <property type="entry name" value="DENN"/>
    <property type="match status" value="1"/>
</dbReference>
<dbReference type="Pfam" id="PF03456">
    <property type="entry name" value="uDENN"/>
    <property type="match status" value="1"/>
</dbReference>
<dbReference type="InterPro" id="IPR005112">
    <property type="entry name" value="dDENN_dom"/>
</dbReference>
<name>A0ABR3P7R4_9PEZI</name>
<feature type="region of interest" description="Disordered" evidence="3">
    <location>
        <begin position="728"/>
        <end position="777"/>
    </location>
</feature>
<dbReference type="PANTHER" id="PTHR12296">
    <property type="entry name" value="DENN DOMAIN-CONTAINING PROTEIN 4"/>
    <property type="match status" value="1"/>
</dbReference>
<dbReference type="PROSITE" id="PS50081">
    <property type="entry name" value="ZF_DAG_PE_2"/>
    <property type="match status" value="1"/>
</dbReference>
<feature type="domain" description="Phorbol-ester/DAG-type" evidence="4">
    <location>
        <begin position="891"/>
        <end position="938"/>
    </location>
</feature>
<comment type="caution">
    <text evidence="6">The sequence shown here is derived from an EMBL/GenBank/DDBJ whole genome shotgun (WGS) entry which is preliminary data.</text>
</comment>
<dbReference type="Pfam" id="PF02141">
    <property type="entry name" value="DENN"/>
    <property type="match status" value="1"/>
</dbReference>
<feature type="compositionally biased region" description="Low complexity" evidence="3">
    <location>
        <begin position="737"/>
        <end position="770"/>
    </location>
</feature>
<evidence type="ECO:0000259" key="4">
    <source>
        <dbReference type="PROSITE" id="PS50081"/>
    </source>
</evidence>
<accession>A0ABR3P7R4</accession>
<dbReference type="Pfam" id="PF03455">
    <property type="entry name" value="dDENN"/>
    <property type="match status" value="1"/>
</dbReference>
<evidence type="ECO:0000256" key="1">
    <source>
        <dbReference type="ARBA" id="ARBA00022723"/>
    </source>
</evidence>
<dbReference type="InterPro" id="IPR005113">
    <property type="entry name" value="uDENN_dom"/>
</dbReference>
<evidence type="ECO:0000259" key="5">
    <source>
        <dbReference type="PROSITE" id="PS50211"/>
    </source>
</evidence>
<dbReference type="InterPro" id="IPR043153">
    <property type="entry name" value="DENN_C"/>
</dbReference>
<feature type="compositionally biased region" description="Low complexity" evidence="3">
    <location>
        <begin position="210"/>
        <end position="227"/>
    </location>
</feature>
<sequence>MAPAPKPANADASSVPLADHFFIAGIESTQIYDERLHRVSSPPPVEETIDEDVALETDTLRDLSIRPETPASPGAVPDGGPMRITHRYSWEARKSIGSVIGPLDIKPTPSNRSSATIKAVQADNLPGLSDEDFEQALKKFATERDSFLEEIQVQAGAVVPPKPAKARPKTLRVAHSEDSANLTNGPRSGIGSGIGSIRRRLSTMNRPRRQASTASRAASTRTTKRLSGYNSVIPSPQPFQTSPHMHPLKRRYEPVLLDRYPTKAMVDESKRRKPFPDYVPMFAFPNDVAVVSSDERPKATWHGFAMTNGDGSILHGICVTIWLPLNHSASEELERQCKLWREANMSEEERELASSLGERLAGERARISRLLAQLPTVPSGSAERDALDDEINAVEEKIALMTDLLRPVRHGAASKIDGLTDGETGFWIPRVYGILGRDGALTSFWKEWLKAVVVPMMDGGVLRVPPSSPKVGIWQPLERYVVNLCVEAPSPMSSITQIEVAVRELRLYARKEAANELPGSRNTDIYALFRALTIPNLLTLFEYVLGEGRIILLSSHTSMLHLASAAISSLLYPMKWSGVFIPVLPARLITALEAPCPYIIGVERRYDSLDLPDDDFVLVDLDQNSVESTFAPTPLPRQIRRKLMSLLQAAAPHHNRYGVPVGPPPYAAEMFPHDAFSSENTQIFNQTAERSTLASLVGQNSATFGETLTMGPPQTRISVYNAFLGVRKNSSRDSDRPSTSSTSRASKSSSTKSPPSPTTSPLSSSFPATPVSRNDSGFGLQASLREKRSGHFEMAARRSSSFGFDRMNTLRRPSQPTMHTTTQPFISHSSSMSTSTLTNGGAIANGIANGGMNAGYAPSVYAPSTVAASTIMPSVLYQPVRDTEGTRWVEGHCLVFRKREENVYCTICDEKCDEGLYRCTGCAVCVHGRCAGALSLVCPVAFRADQVRAAFVRSFASLFYTYRRYMLPASGERRKHGMMYHFNMDAFLKSVPNENAEYVHMLRETQAFNEFIHEREMTRAESPSIKLFDEIILAKRNRGRGGIFSKSSTSFLFDTSDHLWRSASTAAPNSRIPGDYRAIVTRIPASLDPTLMKEPRAVQGAPRIPANARTRRKPIPSMLAMSSTQEDAPVE</sequence>
<dbReference type="PANTHER" id="PTHR12296:SF21">
    <property type="entry name" value="DENN DOMAIN-CONTAINING PROTEIN 3"/>
    <property type="match status" value="1"/>
</dbReference>
<evidence type="ECO:0000256" key="3">
    <source>
        <dbReference type="SAM" id="MobiDB-lite"/>
    </source>
</evidence>
<evidence type="ECO:0008006" key="8">
    <source>
        <dbReference type="Google" id="ProtNLM"/>
    </source>
</evidence>
<keyword evidence="7" id="KW-1185">Reference proteome</keyword>
<reference evidence="6 7" key="1">
    <citation type="submission" date="2024-07" db="EMBL/GenBank/DDBJ databases">
        <title>Draft sequence of the Neodothiora populina.</title>
        <authorList>
            <person name="Drown D.D."/>
            <person name="Schuette U.S."/>
            <person name="Buechlein A.B."/>
            <person name="Rusch D.R."/>
            <person name="Winton L.W."/>
            <person name="Adams G.A."/>
        </authorList>
    </citation>
    <scope>NUCLEOTIDE SEQUENCE [LARGE SCALE GENOMIC DNA]</scope>
    <source>
        <strain evidence="6 7">CPC 39397</strain>
    </source>
</reference>
<dbReference type="Gene3D" id="3.40.50.11500">
    <property type="match status" value="1"/>
</dbReference>
<gene>
    <name evidence="6" type="ORF">AAFC00_002600</name>
</gene>
<dbReference type="InterPro" id="IPR002219">
    <property type="entry name" value="PKC_DAG/PE"/>
</dbReference>
<feature type="domain" description="UDENN" evidence="5">
    <location>
        <begin position="236"/>
        <end position="1022"/>
    </location>
</feature>
<dbReference type="InterPro" id="IPR001194">
    <property type="entry name" value="cDENN_dom"/>
</dbReference>
<dbReference type="PROSITE" id="PS00479">
    <property type="entry name" value="ZF_DAG_PE_1"/>
    <property type="match status" value="1"/>
</dbReference>
<protein>
    <recommendedName>
        <fullName evidence="8">DENN-domain-containing protein</fullName>
    </recommendedName>
</protein>
<dbReference type="CDD" id="cd20805">
    <property type="entry name" value="C1_DGK_rpt2"/>
    <property type="match status" value="1"/>
</dbReference>
<evidence type="ECO:0000313" key="7">
    <source>
        <dbReference type="Proteomes" id="UP001562354"/>
    </source>
</evidence>
<feature type="compositionally biased region" description="Polar residues" evidence="3">
    <location>
        <begin position="228"/>
        <end position="243"/>
    </location>
</feature>
<feature type="compositionally biased region" description="Polar residues" evidence="3">
    <location>
        <begin position="811"/>
        <end position="826"/>
    </location>
</feature>